<evidence type="ECO:0000256" key="13">
    <source>
        <dbReference type="ARBA" id="ARBA00023316"/>
    </source>
</evidence>
<evidence type="ECO:0000256" key="1">
    <source>
        <dbReference type="ARBA" id="ARBA00004167"/>
    </source>
</evidence>
<evidence type="ECO:0000256" key="2">
    <source>
        <dbReference type="ARBA" id="ARBA00004236"/>
    </source>
</evidence>
<dbReference type="FunFam" id="3.40.710.10:FF:000024">
    <property type="entry name" value="Penicillin-binding protein 2"/>
    <property type="match status" value="1"/>
</dbReference>
<feature type="region of interest" description="Disordered" evidence="14">
    <location>
        <begin position="596"/>
        <end position="637"/>
    </location>
</feature>
<dbReference type="KEGG" id="alq:C7Y71_005465"/>
<keyword evidence="10" id="KW-0573">Peptidoglycan synthesis</keyword>
<evidence type="ECO:0000256" key="9">
    <source>
        <dbReference type="ARBA" id="ARBA00022960"/>
    </source>
</evidence>
<feature type="compositionally biased region" description="Basic and acidic residues" evidence="14">
    <location>
        <begin position="603"/>
        <end position="630"/>
    </location>
</feature>
<keyword evidence="8" id="KW-0378">Hydrolase</keyword>
<name>A0A5P8E673_9BACT</name>
<dbReference type="Pfam" id="PF03717">
    <property type="entry name" value="PBP_dimer"/>
    <property type="match status" value="1"/>
</dbReference>
<feature type="domain" description="Penicillin-binding protein dimerisation" evidence="17">
    <location>
        <begin position="55"/>
        <end position="223"/>
    </location>
</feature>
<evidence type="ECO:0000256" key="7">
    <source>
        <dbReference type="ARBA" id="ARBA00022692"/>
    </source>
</evidence>
<evidence type="ECO:0000256" key="8">
    <source>
        <dbReference type="ARBA" id="ARBA00022801"/>
    </source>
</evidence>
<dbReference type="InterPro" id="IPR017790">
    <property type="entry name" value="Penicillin-binding_protein_2"/>
</dbReference>
<keyword evidence="6" id="KW-0645">Protease</keyword>
<dbReference type="InterPro" id="IPR036138">
    <property type="entry name" value="PBP_dimer_sf"/>
</dbReference>
<dbReference type="NCBIfam" id="TIGR03423">
    <property type="entry name" value="pbp2_mrdA"/>
    <property type="match status" value="1"/>
</dbReference>
<dbReference type="EMBL" id="CP033459">
    <property type="protein sequence ID" value="QFQ12505.1"/>
    <property type="molecule type" value="Genomic_DNA"/>
</dbReference>
<organism evidence="18 19">
    <name type="scientific">Pseudoprevotella muciniphila</name>
    <dbReference type="NCBI Taxonomy" id="2133944"/>
    <lineage>
        <taxon>Bacteria</taxon>
        <taxon>Pseudomonadati</taxon>
        <taxon>Bacteroidota</taxon>
        <taxon>Bacteroidia</taxon>
        <taxon>Bacteroidales</taxon>
        <taxon>Prevotellaceae</taxon>
        <taxon>Pseudoprevotella</taxon>
    </lineage>
</organism>
<evidence type="ECO:0000256" key="12">
    <source>
        <dbReference type="ARBA" id="ARBA00023136"/>
    </source>
</evidence>
<reference evidence="18 19" key="1">
    <citation type="submission" date="2018-11" db="EMBL/GenBank/DDBJ databases">
        <authorList>
            <person name="Na S.W."/>
            <person name="Baik M."/>
        </authorList>
    </citation>
    <scope>NUCLEOTIDE SEQUENCE [LARGE SCALE GENOMIC DNA]</scope>
    <source>
        <strain evidence="18 19">E39</strain>
    </source>
</reference>
<dbReference type="Proteomes" id="UP000249375">
    <property type="component" value="Chromosome"/>
</dbReference>
<evidence type="ECO:0000259" key="16">
    <source>
        <dbReference type="Pfam" id="PF00905"/>
    </source>
</evidence>
<keyword evidence="9" id="KW-0133">Cell shape</keyword>
<keyword evidence="19" id="KW-1185">Reference proteome</keyword>
<dbReference type="InterPro" id="IPR005311">
    <property type="entry name" value="PBP_dimer"/>
</dbReference>
<dbReference type="GO" id="GO:0005886">
    <property type="term" value="C:plasma membrane"/>
    <property type="evidence" value="ECO:0007669"/>
    <property type="project" value="UniProtKB-SubCell"/>
</dbReference>
<dbReference type="InterPro" id="IPR012338">
    <property type="entry name" value="Beta-lactam/transpept-like"/>
</dbReference>
<keyword evidence="4" id="KW-0997">Cell inner membrane</keyword>
<evidence type="ECO:0000256" key="4">
    <source>
        <dbReference type="ARBA" id="ARBA00022519"/>
    </source>
</evidence>
<keyword evidence="5" id="KW-0121">Carboxypeptidase</keyword>
<dbReference type="AlphaFoldDB" id="A0A5P8E673"/>
<sequence>MPNTLKFTNRKYVIGGIAICIIAIYVIRLFALQMLDNTYKQSADSNAVRRDVLFPSRGQIRDRNDSLLVYDESSYNIMVNMMEQHGVDTLEFCKTLGITKQDYINKMLDIKDDKKNPSYSRYKPQVFMTQIKPEDISVLREKLFRFKGFYVERRSMRHYAGSVGAHILGDVGEASENDIREDFYYQNGDLIGKLGVERSYEKELRGEKGVQLMMRDVRGRTLGRYKDGLYDTKPVPGKDIKLTIDIKLQELAERLLQNKLGAIVAIEPQTGEVLCMASSPTFDPQRMVGRERGKYVQELTKDSMRPMFNRAIMGAYPPGSTFKPTQGLIGLQEHIITPNTSFSCNHGFEMKGLHLNCHSHPAPLSLVPALGTSCNAFFCWNLYRMFKDREHFTSQDEAMTRWKDHLVSMGYGYRLGIDLPGEKRGMIPNAQYYDKYLKKWGPLSVISISIGQGEVTATPLQIANLAATIANRGYFYTPHVVKEVAGGRIDPKFSEKRNTTIDAGYYRYIVAGMRSAVMKGTCVNAAIPGIEVCGKTGTAQNHGKDHSAFMGFAPMNEPKIAVAVYVENGGFGAVFGVPIGKLIMEQYLNGELSSESKSQASEIQHKRIDYSAQSMRREREKERQKKAARENKRRKQN</sequence>
<dbReference type="PANTHER" id="PTHR30627">
    <property type="entry name" value="PEPTIDOGLYCAN D,D-TRANSPEPTIDASE"/>
    <property type="match status" value="1"/>
</dbReference>
<dbReference type="RefSeq" id="WP_111897372.1">
    <property type="nucleotide sequence ID" value="NZ_CP033459.1"/>
</dbReference>
<evidence type="ECO:0000256" key="10">
    <source>
        <dbReference type="ARBA" id="ARBA00022984"/>
    </source>
</evidence>
<dbReference type="OrthoDB" id="9766847at2"/>
<dbReference type="PANTHER" id="PTHR30627:SF2">
    <property type="entry name" value="PEPTIDOGLYCAN D,D-TRANSPEPTIDASE MRDA"/>
    <property type="match status" value="1"/>
</dbReference>
<dbReference type="Gene3D" id="3.40.710.10">
    <property type="entry name" value="DD-peptidase/beta-lactamase superfamily"/>
    <property type="match status" value="1"/>
</dbReference>
<dbReference type="GO" id="GO:0008360">
    <property type="term" value="P:regulation of cell shape"/>
    <property type="evidence" value="ECO:0007669"/>
    <property type="project" value="UniProtKB-KW"/>
</dbReference>
<dbReference type="SUPFAM" id="SSF56601">
    <property type="entry name" value="beta-lactamase/transpeptidase-like"/>
    <property type="match status" value="1"/>
</dbReference>
<evidence type="ECO:0000313" key="19">
    <source>
        <dbReference type="Proteomes" id="UP000249375"/>
    </source>
</evidence>
<feature type="domain" description="Penicillin-binding protein transpeptidase" evidence="16">
    <location>
        <begin position="261"/>
        <end position="580"/>
    </location>
</feature>
<dbReference type="Gene3D" id="3.90.1310.10">
    <property type="entry name" value="Penicillin-binding protein 2a (Domain 2)"/>
    <property type="match status" value="1"/>
</dbReference>
<keyword evidence="7 15" id="KW-0812">Transmembrane</keyword>
<keyword evidence="12 15" id="KW-0472">Membrane</keyword>
<feature type="transmembrane region" description="Helical" evidence="15">
    <location>
        <begin position="12"/>
        <end position="31"/>
    </location>
</feature>
<accession>A0A5P8E673</accession>
<evidence type="ECO:0000313" key="18">
    <source>
        <dbReference type="EMBL" id="QFQ12505.1"/>
    </source>
</evidence>
<keyword evidence="3" id="KW-1003">Cell membrane</keyword>
<evidence type="ECO:0000256" key="14">
    <source>
        <dbReference type="SAM" id="MobiDB-lite"/>
    </source>
</evidence>
<dbReference type="InterPro" id="IPR050515">
    <property type="entry name" value="Beta-lactam/transpept"/>
</dbReference>
<evidence type="ECO:0000256" key="6">
    <source>
        <dbReference type="ARBA" id="ARBA00022670"/>
    </source>
</evidence>
<keyword evidence="11 15" id="KW-1133">Transmembrane helix</keyword>
<comment type="subcellular location">
    <subcellularLocation>
        <location evidence="2">Cell membrane</location>
    </subcellularLocation>
    <subcellularLocation>
        <location evidence="1">Membrane</location>
        <topology evidence="1">Single-pass membrane protein</topology>
    </subcellularLocation>
</comment>
<dbReference type="GO" id="GO:0071555">
    <property type="term" value="P:cell wall organization"/>
    <property type="evidence" value="ECO:0007669"/>
    <property type="project" value="UniProtKB-KW"/>
</dbReference>
<evidence type="ECO:0000259" key="17">
    <source>
        <dbReference type="Pfam" id="PF03717"/>
    </source>
</evidence>
<dbReference type="GO" id="GO:0009252">
    <property type="term" value="P:peptidoglycan biosynthetic process"/>
    <property type="evidence" value="ECO:0007669"/>
    <property type="project" value="UniProtKB-KW"/>
</dbReference>
<dbReference type="GO" id="GO:0071972">
    <property type="term" value="F:peptidoglycan L,D-transpeptidase activity"/>
    <property type="evidence" value="ECO:0007669"/>
    <property type="project" value="TreeGrafter"/>
</dbReference>
<evidence type="ECO:0000256" key="11">
    <source>
        <dbReference type="ARBA" id="ARBA00022989"/>
    </source>
</evidence>
<evidence type="ECO:0000256" key="5">
    <source>
        <dbReference type="ARBA" id="ARBA00022645"/>
    </source>
</evidence>
<evidence type="ECO:0000256" key="3">
    <source>
        <dbReference type="ARBA" id="ARBA00022475"/>
    </source>
</evidence>
<dbReference type="Pfam" id="PF00905">
    <property type="entry name" value="Transpeptidase"/>
    <property type="match status" value="1"/>
</dbReference>
<protein>
    <submittedName>
        <fullName evidence="18">Penicillin-binding protein 2</fullName>
    </submittedName>
</protein>
<dbReference type="InterPro" id="IPR001460">
    <property type="entry name" value="PCN-bd_Tpept"/>
</dbReference>
<dbReference type="GO" id="GO:0006508">
    <property type="term" value="P:proteolysis"/>
    <property type="evidence" value="ECO:0007669"/>
    <property type="project" value="UniProtKB-KW"/>
</dbReference>
<proteinExistence type="predicted"/>
<gene>
    <name evidence="18" type="primary">mrdA</name>
    <name evidence="18" type="ORF">C7Y71_005465</name>
</gene>
<dbReference type="SUPFAM" id="SSF56519">
    <property type="entry name" value="Penicillin binding protein dimerisation domain"/>
    <property type="match status" value="1"/>
</dbReference>
<keyword evidence="13" id="KW-0961">Cell wall biogenesis/degradation</keyword>
<dbReference type="GO" id="GO:0008658">
    <property type="term" value="F:penicillin binding"/>
    <property type="evidence" value="ECO:0007669"/>
    <property type="project" value="InterPro"/>
</dbReference>
<evidence type="ECO:0000256" key="15">
    <source>
        <dbReference type="SAM" id="Phobius"/>
    </source>
</evidence>
<dbReference type="GO" id="GO:0009002">
    <property type="term" value="F:serine-type D-Ala-D-Ala carboxypeptidase activity"/>
    <property type="evidence" value="ECO:0007669"/>
    <property type="project" value="InterPro"/>
</dbReference>